<reference evidence="1 2" key="1">
    <citation type="submission" date="2019-03" db="EMBL/GenBank/DDBJ databases">
        <title>Genomic Encyclopedia of Archaeal and Bacterial Type Strains, Phase II (KMG-II): from individual species to whole genera.</title>
        <authorList>
            <person name="Goeker M."/>
        </authorList>
    </citation>
    <scope>NUCLEOTIDE SEQUENCE [LARGE SCALE GENOMIC DNA]</scope>
    <source>
        <strain evidence="1 2">DSM 28353</strain>
    </source>
</reference>
<organism evidence="1 2">
    <name type="scientific">Sphingobacterium yanglingense</name>
    <dbReference type="NCBI Taxonomy" id="1437280"/>
    <lineage>
        <taxon>Bacteria</taxon>
        <taxon>Pseudomonadati</taxon>
        <taxon>Bacteroidota</taxon>
        <taxon>Sphingobacteriia</taxon>
        <taxon>Sphingobacteriales</taxon>
        <taxon>Sphingobacteriaceae</taxon>
        <taxon>Sphingobacterium</taxon>
    </lineage>
</organism>
<proteinExistence type="predicted"/>
<dbReference type="AlphaFoldDB" id="A0A4R6WA67"/>
<sequence length="95" mass="10135">MPDTCLTPIQHNNGTCLTHQPHKDDTIKCGSEGEGDCFGVVLLACNGVELGCAISFDFSVFKGCCESQIAKGMSLCVKRKTSPPLGFPKDWGIAQ</sequence>
<keyword evidence="2" id="KW-1185">Reference proteome</keyword>
<evidence type="ECO:0000313" key="2">
    <source>
        <dbReference type="Proteomes" id="UP000295292"/>
    </source>
</evidence>
<dbReference type="Proteomes" id="UP000295292">
    <property type="component" value="Unassembled WGS sequence"/>
</dbReference>
<gene>
    <name evidence="1" type="ORF">CLV99_4192</name>
</gene>
<dbReference type="EMBL" id="SNYV01000018">
    <property type="protein sequence ID" value="TDQ73755.1"/>
    <property type="molecule type" value="Genomic_DNA"/>
</dbReference>
<evidence type="ECO:0000313" key="1">
    <source>
        <dbReference type="EMBL" id="TDQ73755.1"/>
    </source>
</evidence>
<comment type="caution">
    <text evidence="1">The sequence shown here is derived from an EMBL/GenBank/DDBJ whole genome shotgun (WGS) entry which is preliminary data.</text>
</comment>
<protein>
    <submittedName>
        <fullName evidence="1">Uncharacterized protein</fullName>
    </submittedName>
</protein>
<accession>A0A4R6WA67</accession>
<name>A0A4R6WA67_9SPHI</name>